<feature type="domain" description="AntA/AntB antirepressor" evidence="1">
    <location>
        <begin position="16"/>
        <end position="82"/>
    </location>
</feature>
<proteinExistence type="predicted"/>
<gene>
    <name evidence="2" type="ORF">EU556_08145</name>
</gene>
<accession>A0A4Z0P719</accession>
<dbReference type="OrthoDB" id="9812611at2"/>
<evidence type="ECO:0000259" key="1">
    <source>
        <dbReference type="Pfam" id="PF08346"/>
    </source>
</evidence>
<evidence type="ECO:0000313" key="2">
    <source>
        <dbReference type="EMBL" id="TGE07715.1"/>
    </source>
</evidence>
<dbReference type="Pfam" id="PF08346">
    <property type="entry name" value="AntA"/>
    <property type="match status" value="1"/>
</dbReference>
<comment type="caution">
    <text evidence="2">The sequence shown here is derived from an EMBL/GenBank/DDBJ whole genome shotgun (WGS) entry which is preliminary data.</text>
</comment>
<evidence type="ECO:0000313" key="3">
    <source>
        <dbReference type="Proteomes" id="UP000298337"/>
    </source>
</evidence>
<dbReference type="InterPro" id="IPR013557">
    <property type="entry name" value="AntA/B_antirep"/>
</dbReference>
<dbReference type="RefSeq" id="WP_135433053.1">
    <property type="nucleotide sequence ID" value="NZ_SRLA01000002.1"/>
</dbReference>
<keyword evidence="3" id="KW-1185">Reference proteome</keyword>
<reference evidence="2 3" key="1">
    <citation type="submission" date="2019-04" db="EMBL/GenBank/DDBJ databases">
        <authorList>
            <person name="Feng G."/>
            <person name="Zhang J."/>
            <person name="Zhu H."/>
        </authorList>
    </citation>
    <scope>NUCLEOTIDE SEQUENCE [LARGE SCALE GENOMIC DNA]</scope>
    <source>
        <strain evidence="2 3">92R-1</strain>
    </source>
</reference>
<dbReference type="Proteomes" id="UP000298337">
    <property type="component" value="Unassembled WGS sequence"/>
</dbReference>
<name>A0A4Z0P719_9BACT</name>
<protein>
    <submittedName>
        <fullName evidence="2">Phage antirepressor protein</fullName>
    </submittedName>
</protein>
<dbReference type="AlphaFoldDB" id="A0A4Z0P719"/>
<organism evidence="2 3">
    <name type="scientific">Hymenobacter fodinae</name>
    <dbReference type="NCBI Taxonomy" id="2510796"/>
    <lineage>
        <taxon>Bacteria</taxon>
        <taxon>Pseudomonadati</taxon>
        <taxon>Bacteroidota</taxon>
        <taxon>Cytophagia</taxon>
        <taxon>Cytophagales</taxon>
        <taxon>Hymenobacteraceae</taxon>
        <taxon>Hymenobacter</taxon>
    </lineage>
</organism>
<sequence>MEQLIPINQSEGGPVVSARLLHGFLESRQDFTTWAKARLEKYDFQEGVDFSIILGRSEANRQTTDYALTLDTAKELAMVENNEKGRQARRYFIECERQARNAPALPSSPSELILMLAQQNVANEGRILALEGQVAELAAHIVTSDSDYFSIMGYATLQKVALPGVLAQHYGRRAAELSRLRGVAVGAVSDARYGKVGTYHRSILDVVFNGKEIG</sequence>
<dbReference type="EMBL" id="SRLA01000002">
    <property type="protein sequence ID" value="TGE07715.1"/>
    <property type="molecule type" value="Genomic_DNA"/>
</dbReference>